<dbReference type="InterPro" id="IPR037053">
    <property type="entry name" value="Phage_tail_collar_dom_sf"/>
</dbReference>
<dbReference type="SUPFAM" id="SSF88874">
    <property type="entry name" value="Receptor-binding domain of short tail fibre protein gp12"/>
    <property type="match status" value="1"/>
</dbReference>
<organism evidence="2 3">
    <name type="scientific">Rhizobium miluonense</name>
    <dbReference type="NCBI Taxonomy" id="411945"/>
    <lineage>
        <taxon>Bacteria</taxon>
        <taxon>Pseudomonadati</taxon>
        <taxon>Pseudomonadota</taxon>
        <taxon>Alphaproteobacteria</taxon>
        <taxon>Hyphomicrobiales</taxon>
        <taxon>Rhizobiaceae</taxon>
        <taxon>Rhizobium/Agrobacterium group</taxon>
        <taxon>Rhizobium</taxon>
    </lineage>
</organism>
<evidence type="ECO:0000313" key="2">
    <source>
        <dbReference type="EMBL" id="SCB36359.1"/>
    </source>
</evidence>
<protein>
    <submittedName>
        <fullName evidence="2">Microcystin-dependent protein</fullName>
    </submittedName>
</protein>
<proteinExistence type="predicted"/>
<dbReference type="Pfam" id="PF07484">
    <property type="entry name" value="Collar"/>
    <property type="match status" value="1"/>
</dbReference>
<reference evidence="3" key="1">
    <citation type="submission" date="2016-08" db="EMBL/GenBank/DDBJ databases">
        <authorList>
            <person name="Varghese N."/>
            <person name="Submissions Spin"/>
        </authorList>
    </citation>
    <scope>NUCLEOTIDE SEQUENCE [LARGE SCALE GENOMIC DNA]</scope>
    <source>
        <strain evidence="3">HAMBI 2971</strain>
    </source>
</reference>
<sequence>MSNVFLGQIMLAGFPFAPKGFAQCSGQLIAINQNQALFSLLGTFYGGDGVRTFALPNMQGRTPVGFGPSVDPAWQPTAYEIGEIGGAESVTLLQSQLPQHVHVATGTTSAGTLRNPNNALYGTDTANIYGPSSGAQVTLSSQTVTPAGNGQPHDNRQPYDVINYCIALSGTFPSRN</sequence>
<evidence type="ECO:0000259" key="1">
    <source>
        <dbReference type="Pfam" id="PF07484"/>
    </source>
</evidence>
<dbReference type="STRING" id="411945.GA0061102_1024105"/>
<evidence type="ECO:0000313" key="3">
    <source>
        <dbReference type="Proteomes" id="UP000199435"/>
    </source>
</evidence>
<dbReference type="OrthoDB" id="9810174at2"/>
<dbReference type="RefSeq" id="WP_092852198.1">
    <property type="nucleotide sequence ID" value="NZ_FMAH01000024.1"/>
</dbReference>
<dbReference type="AlphaFoldDB" id="A0A1C3W8G9"/>
<dbReference type="Proteomes" id="UP000199435">
    <property type="component" value="Unassembled WGS sequence"/>
</dbReference>
<dbReference type="InterPro" id="IPR011083">
    <property type="entry name" value="Phage_tail_collar_dom"/>
</dbReference>
<name>A0A1C3W8G9_9HYPH</name>
<keyword evidence="3" id="KW-1185">Reference proteome</keyword>
<gene>
    <name evidence="2" type="ORF">GA0061102_1024105</name>
</gene>
<accession>A0A1C3W8G9</accession>
<feature type="domain" description="Phage tail collar" evidence="1">
    <location>
        <begin position="7"/>
        <end position="63"/>
    </location>
</feature>
<dbReference type="EMBL" id="FMAH01000024">
    <property type="protein sequence ID" value="SCB36359.1"/>
    <property type="molecule type" value="Genomic_DNA"/>
</dbReference>
<dbReference type="Gene3D" id="3.90.1340.10">
    <property type="entry name" value="Phage tail collar domain"/>
    <property type="match status" value="1"/>
</dbReference>